<comment type="caution">
    <text evidence="10">The sequence shown here is derived from an EMBL/GenBank/DDBJ whole genome shotgun (WGS) entry which is preliminary data.</text>
</comment>
<evidence type="ECO:0000256" key="2">
    <source>
        <dbReference type="ARBA" id="ARBA00007886"/>
    </source>
</evidence>
<keyword evidence="3" id="KW-0309">Germination</keyword>
<evidence type="ECO:0000256" key="4">
    <source>
        <dbReference type="ARBA" id="ARBA00022729"/>
    </source>
</evidence>
<dbReference type="EMBL" id="AJLR01000150">
    <property type="protein sequence ID" value="EKN62928.1"/>
    <property type="molecule type" value="Genomic_DNA"/>
</dbReference>
<dbReference type="InterPro" id="IPR057336">
    <property type="entry name" value="GerAC_N"/>
</dbReference>
<organism evidence="10 11">
    <name type="scientific">Schinkia azotoformans LMG 9581</name>
    <dbReference type="NCBI Taxonomy" id="1131731"/>
    <lineage>
        <taxon>Bacteria</taxon>
        <taxon>Bacillati</taxon>
        <taxon>Bacillota</taxon>
        <taxon>Bacilli</taxon>
        <taxon>Bacillales</taxon>
        <taxon>Bacillaceae</taxon>
        <taxon>Calidifontibacillus/Schinkia group</taxon>
        <taxon>Schinkia</taxon>
    </lineage>
</organism>
<evidence type="ECO:0000256" key="7">
    <source>
        <dbReference type="ARBA" id="ARBA00023288"/>
    </source>
</evidence>
<keyword evidence="4" id="KW-0732">Signal</keyword>
<dbReference type="Pfam" id="PF05504">
    <property type="entry name" value="Spore_GerAC"/>
    <property type="match status" value="1"/>
</dbReference>
<dbReference type="GO" id="GO:0016020">
    <property type="term" value="C:membrane"/>
    <property type="evidence" value="ECO:0007669"/>
    <property type="project" value="UniProtKB-SubCell"/>
</dbReference>
<evidence type="ECO:0000313" key="11">
    <source>
        <dbReference type="Proteomes" id="UP000006315"/>
    </source>
</evidence>
<dbReference type="GO" id="GO:0009847">
    <property type="term" value="P:spore germination"/>
    <property type="evidence" value="ECO:0007669"/>
    <property type="project" value="InterPro"/>
</dbReference>
<keyword evidence="5" id="KW-0472">Membrane</keyword>
<proteinExistence type="inferred from homology"/>
<evidence type="ECO:0000256" key="3">
    <source>
        <dbReference type="ARBA" id="ARBA00022544"/>
    </source>
</evidence>
<dbReference type="Gene3D" id="3.30.300.210">
    <property type="entry name" value="Nutrient germinant receptor protein C, domain 3"/>
    <property type="match status" value="1"/>
</dbReference>
<keyword evidence="7" id="KW-0449">Lipoprotein</keyword>
<evidence type="ECO:0000259" key="9">
    <source>
        <dbReference type="Pfam" id="PF25198"/>
    </source>
</evidence>
<reference evidence="10 11" key="1">
    <citation type="journal article" date="2012" name="Front. Microbiol.">
        <title>Redundancy and modularity in membrane-associated dissimilatory nitrate reduction in Bacillus.</title>
        <authorList>
            <person name="Heylen K."/>
            <person name="Keltjens J."/>
        </authorList>
    </citation>
    <scope>NUCLEOTIDE SEQUENCE [LARGE SCALE GENOMIC DNA]</scope>
    <source>
        <strain evidence="10 11">LMG 9581</strain>
    </source>
</reference>
<dbReference type="Proteomes" id="UP000006315">
    <property type="component" value="Unassembled WGS sequence"/>
</dbReference>
<dbReference type="InterPro" id="IPR008844">
    <property type="entry name" value="Spore_GerAC-like"/>
</dbReference>
<evidence type="ECO:0000256" key="5">
    <source>
        <dbReference type="ARBA" id="ARBA00023136"/>
    </source>
</evidence>
<gene>
    <name evidence="10" type="ORF">BAZO_19818</name>
</gene>
<evidence type="ECO:0000259" key="8">
    <source>
        <dbReference type="Pfam" id="PF05504"/>
    </source>
</evidence>
<dbReference type="PATRIC" id="fig|1131731.3.peg.4039"/>
<dbReference type="InterPro" id="IPR038501">
    <property type="entry name" value="Spore_GerAC_C_sf"/>
</dbReference>
<dbReference type="STRING" id="1131731.BAZO_19818"/>
<dbReference type="NCBIfam" id="TIGR02887">
    <property type="entry name" value="spore_ger_x_C"/>
    <property type="match status" value="1"/>
</dbReference>
<evidence type="ECO:0000256" key="6">
    <source>
        <dbReference type="ARBA" id="ARBA00023139"/>
    </source>
</evidence>
<comment type="subcellular location">
    <subcellularLocation>
        <location evidence="1">Membrane</location>
        <topology evidence="1">Lipid-anchor</topology>
    </subcellularLocation>
</comment>
<feature type="domain" description="Spore germination GerAC-like C-terminal" evidence="8">
    <location>
        <begin position="195"/>
        <end position="358"/>
    </location>
</feature>
<feature type="domain" description="Spore germination protein N-terminal" evidence="9">
    <location>
        <begin position="13"/>
        <end position="184"/>
    </location>
</feature>
<evidence type="ECO:0000256" key="1">
    <source>
        <dbReference type="ARBA" id="ARBA00004635"/>
    </source>
</evidence>
<accession>K6D4F0</accession>
<keyword evidence="11" id="KW-1185">Reference proteome</keyword>
<keyword evidence="6" id="KW-0564">Palmitate</keyword>
<evidence type="ECO:0000313" key="10">
    <source>
        <dbReference type="EMBL" id="EKN62928.1"/>
    </source>
</evidence>
<dbReference type="AlphaFoldDB" id="K6D4F0"/>
<name>K6D4F0_SCHAZ</name>
<sequence length="365" mass="40863">MMTFLLSSCWDFQRMRDRMFISGIAVDKEDDGYIVGVESLNLHSGGGAGQQQGNENESKVTIEKVNYQSIEIPLHSLQTKVNGDPFYSNIQVLIIGKRQAEDGISGIISHFLRDPDMRRTTPVVFSDNPIDLMKVKQKDQRFVSEYIKELIKLTEETGRTITTDIGSISRAIHENNIEFIPNIKIQKNKHEIEVNGTSLLKKGKIVGSLNEHETTIVAYLKENTESGSLHMDCPQSGNGSVSMDMIHTSSSLKPRVENGALIIGGHLKAKGYLAEYTCGNGSIQGKTTLHKLENEFTEILKKDVYEKLATIYKRTGEDVLNLQSIFEKDQPKTWEKIKPEFADMVKSPIIDINVSVDLILKGTES</sequence>
<dbReference type="Pfam" id="PF25198">
    <property type="entry name" value="Spore_GerAC_N"/>
    <property type="match status" value="1"/>
</dbReference>
<comment type="similarity">
    <text evidence="2">Belongs to the GerABKC lipoprotein family.</text>
</comment>
<dbReference type="PANTHER" id="PTHR35789">
    <property type="entry name" value="SPORE GERMINATION PROTEIN B3"/>
    <property type="match status" value="1"/>
</dbReference>
<protein>
    <submittedName>
        <fullName evidence="10">Germination protein, Ger(X)C family</fullName>
    </submittedName>
</protein>
<dbReference type="RefSeq" id="WP_003333199.1">
    <property type="nucleotide sequence ID" value="NZ_AJLR01000150.1"/>
</dbReference>
<dbReference type="PANTHER" id="PTHR35789:SF1">
    <property type="entry name" value="SPORE GERMINATION PROTEIN B3"/>
    <property type="match status" value="1"/>
</dbReference>
<dbReference type="InterPro" id="IPR046953">
    <property type="entry name" value="Spore_GerAC-like_C"/>
</dbReference>